<evidence type="ECO:0000313" key="4">
    <source>
        <dbReference type="Proteomes" id="UP000241074"/>
    </source>
</evidence>
<keyword evidence="2" id="KW-0812">Transmembrane</keyword>
<protein>
    <submittedName>
        <fullName evidence="3">Uncharacterized protein</fullName>
    </submittedName>
</protein>
<feature type="region of interest" description="Disordered" evidence="1">
    <location>
        <begin position="55"/>
        <end position="75"/>
    </location>
</feature>
<dbReference type="Proteomes" id="UP000241074">
    <property type="component" value="Chromosome"/>
</dbReference>
<keyword evidence="4" id="KW-1185">Reference proteome</keyword>
<feature type="transmembrane region" description="Helical" evidence="2">
    <location>
        <begin position="612"/>
        <end position="629"/>
    </location>
</feature>
<feature type="transmembrane region" description="Helical" evidence="2">
    <location>
        <begin position="476"/>
        <end position="504"/>
    </location>
</feature>
<dbReference type="AlphaFoldDB" id="A0A2P1PMC9"/>
<evidence type="ECO:0000256" key="1">
    <source>
        <dbReference type="SAM" id="MobiDB-lite"/>
    </source>
</evidence>
<organism evidence="3 4">
    <name type="scientific">Ahniella affigens</name>
    <dbReference type="NCBI Taxonomy" id="2021234"/>
    <lineage>
        <taxon>Bacteria</taxon>
        <taxon>Pseudomonadati</taxon>
        <taxon>Pseudomonadota</taxon>
        <taxon>Gammaproteobacteria</taxon>
        <taxon>Lysobacterales</taxon>
        <taxon>Rhodanobacteraceae</taxon>
        <taxon>Ahniella</taxon>
    </lineage>
</organism>
<proteinExistence type="predicted"/>
<feature type="transmembrane region" description="Helical" evidence="2">
    <location>
        <begin position="213"/>
        <end position="246"/>
    </location>
</feature>
<gene>
    <name evidence="3" type="ORF">C7S18_01800</name>
</gene>
<feature type="transmembrane region" description="Helical" evidence="2">
    <location>
        <begin position="590"/>
        <end position="607"/>
    </location>
</feature>
<feature type="transmembrane region" description="Helical" evidence="2">
    <location>
        <begin position="320"/>
        <end position="342"/>
    </location>
</feature>
<accession>A0A2P1PMC9</accession>
<reference evidence="3 4" key="2">
    <citation type="submission" date="2018-03" db="EMBL/GenBank/DDBJ databases">
        <authorList>
            <person name="Keele B.F."/>
        </authorList>
    </citation>
    <scope>NUCLEOTIDE SEQUENCE [LARGE SCALE GENOMIC DNA]</scope>
    <source>
        <strain evidence="3 4">D13</strain>
    </source>
</reference>
<feature type="transmembrane region" description="Helical" evidence="2">
    <location>
        <begin position="258"/>
        <end position="276"/>
    </location>
</feature>
<evidence type="ECO:0000313" key="3">
    <source>
        <dbReference type="EMBL" id="AVP96001.1"/>
    </source>
</evidence>
<feature type="transmembrane region" description="Helical" evidence="2">
    <location>
        <begin position="424"/>
        <end position="443"/>
    </location>
</feature>
<feature type="transmembrane region" description="Helical" evidence="2">
    <location>
        <begin position="398"/>
        <end position="417"/>
    </location>
</feature>
<evidence type="ECO:0000256" key="2">
    <source>
        <dbReference type="SAM" id="Phobius"/>
    </source>
</evidence>
<feature type="transmembrane region" description="Helical" evidence="2">
    <location>
        <begin position="156"/>
        <end position="178"/>
    </location>
</feature>
<keyword evidence="2" id="KW-0472">Membrane</keyword>
<sequence length="944" mass="103484">MNGLQQVNRHVIGFRTSQRSAEVRGCGQQSLTVRDHAPRQHGQAYPPKHGLQVFDPPGGTSTPHGTAAHASPTPYRTGRLGHGLPTSGHGTLRVCPESWTPRAIWRAKVQSLPHPAENRAFRRPAIRYHLRFADPRKGAMTSRNTALQTPSSNTTIAVWLLLAAGVGVCVFGLMTVDLYAALPAYRFRDLLWLALGGLALALPLRFLLRLPWVIAWCLAMAGIHVAGLNLGPVLCVIALAAAALALGSRVLSRDADTSTATQVILGLAMLAALLGWLLPYPVHTRLCYIAMLAIPILWRRDALRDALASWRTSIRQAGDTLPSFSVTVLAFVLAMIATAAWLPVMMSDDVVYHLALPAQLIESGHYHFNVTDQVWAVSPWANDVLHAVVMMLSGQNEIGALNSLWLLLGASLFWRVAGRLDCSPAWAFLGSALFFSVPLFHMGTNSMQTELASTAVVLALLDHILAQPGNTPGRHIVVTAMLSSFLLALKISNVAILAPLLIWWLIRQRPFAIKPWLIGIAVGIAIGGSSYAYAWILTGNPVLPLFNSVFQSALMPPTNFTNPTYHGLLSWDVLYQMSFDSSRFMESEDGTFGFQWLGLSGLLLLALFDRRLRPLLCVGLAGVIILFVQMQYLRYLLPALAVLGVVLTVVLSRLRPEWLSKTLVVGLCVLNLYFQCQSAPPLRQGTVSEVLRQGLHHYRNSLLRTAAPERLLLDGWRTRLGPYATVFAGTNPNVAELAGRGHTLSWYAADYWARMPVMEADTSGQAYLEYFNELGVDHVLIRPEFASPALMAALAQRGEWLDSQGAAMLYRLRWPAADLQVAPDIVLPDQAGLIKRFPVDPAIPAVGAAEITLRCGKKGWGVAVNHVARGDFGERKLDSQVNFCGAGHELKFKTSALLPDGTKEWEVQVQTYTADNPLDILAAKAWLRPDSARRHDHAAELRLF</sequence>
<feature type="transmembrane region" description="Helical" evidence="2">
    <location>
        <begin position="190"/>
        <end position="207"/>
    </location>
</feature>
<keyword evidence="2" id="KW-1133">Transmembrane helix</keyword>
<name>A0A2P1PMC9_9GAMM</name>
<dbReference type="KEGG" id="xba:C7S18_01800"/>
<reference evidence="3 4" key="1">
    <citation type="submission" date="2018-03" db="EMBL/GenBank/DDBJ databases">
        <title>Ahniella affigens gen. nov., sp. nov., a gammaproteobacterium isolated from sandy soil near a stream.</title>
        <authorList>
            <person name="Ko Y."/>
            <person name="Kim J.-H."/>
        </authorList>
    </citation>
    <scope>NUCLEOTIDE SEQUENCE [LARGE SCALE GENOMIC DNA]</scope>
    <source>
        <strain evidence="3 4">D13</strain>
    </source>
</reference>
<dbReference type="EMBL" id="CP027860">
    <property type="protein sequence ID" value="AVP96001.1"/>
    <property type="molecule type" value="Genomic_DNA"/>
</dbReference>
<feature type="transmembrane region" description="Helical" evidence="2">
    <location>
        <begin position="516"/>
        <end position="536"/>
    </location>
</feature>